<name>A0A365Y6C9_9BACT</name>
<protein>
    <submittedName>
        <fullName evidence="3">Amidinotransferase</fullName>
    </submittedName>
</protein>
<comment type="similarity">
    <text evidence="1">Belongs to the amidinotransferase family.</text>
</comment>
<dbReference type="EMBL" id="QFFJ01000001">
    <property type="protein sequence ID" value="RBL94147.1"/>
    <property type="molecule type" value="Genomic_DNA"/>
</dbReference>
<keyword evidence="4" id="KW-1185">Reference proteome</keyword>
<dbReference type="PANTHER" id="PTHR10488">
    <property type="entry name" value="GLYCINE AMIDINOTRANSFERASE, MITOCHONDRIAL"/>
    <property type="match status" value="1"/>
</dbReference>
<proteinExistence type="inferred from homology"/>
<gene>
    <name evidence="3" type="ORF">DF182_07435</name>
</gene>
<evidence type="ECO:0000256" key="2">
    <source>
        <dbReference type="ARBA" id="ARBA00022679"/>
    </source>
</evidence>
<accession>A0A365Y6C9</accession>
<dbReference type="PANTHER" id="PTHR10488:SF1">
    <property type="entry name" value="GLYCINE AMIDINOTRANSFERASE, MITOCHONDRIAL"/>
    <property type="match status" value="1"/>
</dbReference>
<dbReference type="Gene3D" id="3.75.10.10">
    <property type="entry name" value="L-arginine/glycine Amidinotransferase, Chain A"/>
    <property type="match status" value="1"/>
</dbReference>
<comment type="caution">
    <text evidence="3">The sequence shown here is derived from an EMBL/GenBank/DDBJ whole genome shotgun (WGS) entry which is preliminary data.</text>
</comment>
<evidence type="ECO:0000313" key="3">
    <source>
        <dbReference type="EMBL" id="RBL94147.1"/>
    </source>
</evidence>
<evidence type="ECO:0000313" key="4">
    <source>
        <dbReference type="Proteomes" id="UP000253410"/>
    </source>
</evidence>
<dbReference type="AlphaFoldDB" id="A0A365Y6C9"/>
<dbReference type="Proteomes" id="UP000253410">
    <property type="component" value="Unassembled WGS sequence"/>
</dbReference>
<dbReference type="GO" id="GO:0015067">
    <property type="term" value="F:amidinotransferase activity"/>
    <property type="evidence" value="ECO:0007669"/>
    <property type="project" value="InterPro"/>
</dbReference>
<sequence>MIFVESEFAPLQTVVLAESEFGMPKVPREEDLKFLRPEAFTEMYEKAGMDYAEAYPESQQAWENERIALEAVLTKHGVKVLRPRRLTTAEKRAAGDDGYANFFARDPFFTIGNLVIEGSLRFLHRRMEILPIRDIILKNVYPEDCMYVAAPRPEVAAADDLTLGPGPFIEGGDVLVLDKHIFVGNSGLASNALGARWLEKLLKPHGYTLEMLRLQPEILHLDCALGLIREGLMVICEAAFKDGVPEKLRSWDRIPVTLEETSLLATNGLPISPEVYVTDPVFKHIGEKIAQHGVKVEYVDFQVSRSLGGAFRCSTQPLLRKS</sequence>
<dbReference type="RefSeq" id="WP_113616803.1">
    <property type="nucleotide sequence ID" value="NZ_QFFJ01000001.1"/>
</dbReference>
<dbReference type="InterPro" id="IPR033195">
    <property type="entry name" value="AmidinoTrfase"/>
</dbReference>
<dbReference type="OrthoDB" id="9807502at2"/>
<dbReference type="SUPFAM" id="SSF55909">
    <property type="entry name" value="Pentein"/>
    <property type="match status" value="1"/>
</dbReference>
<evidence type="ECO:0000256" key="1">
    <source>
        <dbReference type="ARBA" id="ARBA00006943"/>
    </source>
</evidence>
<keyword evidence="2 3" id="KW-0808">Transferase</keyword>
<reference evidence="3 4" key="1">
    <citation type="submission" date="2018-05" db="EMBL/GenBank/DDBJ databases">
        <title>Chitinophaga sp. K3CV102501T nov., isolated from isolated from a monsoon evergreen broad-leaved forest soil.</title>
        <authorList>
            <person name="Lv Y."/>
        </authorList>
    </citation>
    <scope>NUCLEOTIDE SEQUENCE [LARGE SCALE GENOMIC DNA]</scope>
    <source>
        <strain evidence="3 4">GDMCC 1.1325</strain>
    </source>
</reference>
<organism evidence="3 4">
    <name type="scientific">Chitinophaga flava</name>
    <dbReference type="NCBI Taxonomy" id="2259036"/>
    <lineage>
        <taxon>Bacteria</taxon>
        <taxon>Pseudomonadati</taxon>
        <taxon>Bacteroidota</taxon>
        <taxon>Chitinophagia</taxon>
        <taxon>Chitinophagales</taxon>
        <taxon>Chitinophagaceae</taxon>
        <taxon>Chitinophaga</taxon>
    </lineage>
</organism>